<proteinExistence type="inferred from homology"/>
<dbReference type="PANTHER" id="PTHR42973">
    <property type="entry name" value="BINDING OXIDOREDUCTASE, PUTATIVE (AFU_ORTHOLOGUE AFUA_1G17690)-RELATED"/>
    <property type="match status" value="1"/>
</dbReference>
<evidence type="ECO:0000256" key="3">
    <source>
        <dbReference type="ARBA" id="ARBA00022630"/>
    </source>
</evidence>
<dbReference type="InterPro" id="IPR036318">
    <property type="entry name" value="FAD-bd_PCMH-like_sf"/>
</dbReference>
<dbReference type="EMBL" id="JAGINW010000001">
    <property type="protein sequence ID" value="MBP2326093.1"/>
    <property type="molecule type" value="Genomic_DNA"/>
</dbReference>
<protein>
    <submittedName>
        <fullName evidence="7">FAD/FMN-containing dehydrogenase</fullName>
    </submittedName>
</protein>
<dbReference type="RefSeq" id="WP_209643201.1">
    <property type="nucleotide sequence ID" value="NZ_JAGINW010000001.1"/>
</dbReference>
<dbReference type="InterPro" id="IPR006094">
    <property type="entry name" value="Oxid_FAD_bind_N"/>
</dbReference>
<keyword evidence="3" id="KW-0285">Flavoprotein</keyword>
<sequence>MNIGNELRKVVRGTVLTAGDDGFDNARRPWNLAVDQQVRAVVDAADADDVAALVRHARLAGLTIATQPSGHGATGNVDDVVLLRTTRLDELDVRPQERLACVGAGVKWGQVMTAASAYGLTGLAGSSPAVTVTGYTLGGGLSWFGRKHGFASDSVRAFDIVDTDGVRSRVTAASDPDLFWALRGGGGDFAIVTAIEFDLHPAPKLYGGRVMWTADKARAALAAYREITDSAPPELTAWYELLHFPGAAPLVAVDCTFLGDGGEAETLLRALDKVDGRISDSRGMLPVAELGSITAEPTDPGPGQSRAELLTGLPDDVCETLLAEPIAPLLSVQLRHLGGALAQPSDSAAGGLSEPFALYMFGIPGNTDGGAAVRGRQHDIATAVSPYTSGRKPFTFLVPGERAANAFSGAAIARLRELKRDRDPAGVLRSNFPVLS</sequence>
<feature type="domain" description="FAD-binding PCMH-type" evidence="6">
    <location>
        <begin position="34"/>
        <end position="202"/>
    </location>
</feature>
<keyword evidence="5" id="KW-0560">Oxidoreductase</keyword>
<reference evidence="7 8" key="1">
    <citation type="submission" date="2021-03" db="EMBL/GenBank/DDBJ databases">
        <title>Sequencing the genomes of 1000 actinobacteria strains.</title>
        <authorList>
            <person name="Klenk H.-P."/>
        </authorList>
    </citation>
    <scope>NUCLEOTIDE SEQUENCE [LARGE SCALE GENOMIC DNA]</scope>
    <source>
        <strain evidence="7 8">DSM 46670</strain>
    </source>
</reference>
<evidence type="ECO:0000313" key="7">
    <source>
        <dbReference type="EMBL" id="MBP2326093.1"/>
    </source>
</evidence>
<comment type="cofactor">
    <cofactor evidence="1">
        <name>FAD</name>
        <dbReference type="ChEBI" id="CHEBI:57692"/>
    </cofactor>
</comment>
<evidence type="ECO:0000313" key="8">
    <source>
        <dbReference type="Proteomes" id="UP001519332"/>
    </source>
</evidence>
<dbReference type="InterPro" id="IPR016169">
    <property type="entry name" value="FAD-bd_PCMH_sub2"/>
</dbReference>
<dbReference type="Gene3D" id="3.40.462.20">
    <property type="match status" value="1"/>
</dbReference>
<keyword evidence="4" id="KW-0274">FAD</keyword>
<evidence type="ECO:0000256" key="1">
    <source>
        <dbReference type="ARBA" id="ARBA00001974"/>
    </source>
</evidence>
<name>A0ABS4TQ99_9PSEU</name>
<accession>A0ABS4TQ99</accession>
<dbReference type="InterPro" id="IPR050416">
    <property type="entry name" value="FAD-linked_Oxidoreductase"/>
</dbReference>
<dbReference type="PROSITE" id="PS51387">
    <property type="entry name" value="FAD_PCMH"/>
    <property type="match status" value="1"/>
</dbReference>
<evidence type="ECO:0000256" key="2">
    <source>
        <dbReference type="ARBA" id="ARBA00005466"/>
    </source>
</evidence>
<evidence type="ECO:0000259" key="6">
    <source>
        <dbReference type="PROSITE" id="PS51387"/>
    </source>
</evidence>
<dbReference type="Proteomes" id="UP001519332">
    <property type="component" value="Unassembled WGS sequence"/>
</dbReference>
<evidence type="ECO:0000256" key="5">
    <source>
        <dbReference type="ARBA" id="ARBA00023002"/>
    </source>
</evidence>
<keyword evidence="8" id="KW-1185">Reference proteome</keyword>
<dbReference type="Gene3D" id="3.30.465.10">
    <property type="match status" value="1"/>
</dbReference>
<comment type="similarity">
    <text evidence="2">Belongs to the oxygen-dependent FAD-linked oxidoreductase family.</text>
</comment>
<gene>
    <name evidence="7" type="ORF">JOF56_006478</name>
</gene>
<dbReference type="Gene3D" id="3.30.43.10">
    <property type="entry name" value="Uridine Diphospho-n-acetylenolpyruvylglucosamine Reductase, domain 2"/>
    <property type="match status" value="1"/>
</dbReference>
<dbReference type="Pfam" id="PF01565">
    <property type="entry name" value="FAD_binding_4"/>
    <property type="match status" value="1"/>
</dbReference>
<evidence type="ECO:0000256" key="4">
    <source>
        <dbReference type="ARBA" id="ARBA00022827"/>
    </source>
</evidence>
<dbReference type="InterPro" id="IPR016166">
    <property type="entry name" value="FAD-bd_PCMH"/>
</dbReference>
<dbReference type="SUPFAM" id="SSF56176">
    <property type="entry name" value="FAD-binding/transporter-associated domain-like"/>
    <property type="match status" value="1"/>
</dbReference>
<organism evidence="7 8">
    <name type="scientific">Kibdelosporangium banguiense</name>
    <dbReference type="NCBI Taxonomy" id="1365924"/>
    <lineage>
        <taxon>Bacteria</taxon>
        <taxon>Bacillati</taxon>
        <taxon>Actinomycetota</taxon>
        <taxon>Actinomycetes</taxon>
        <taxon>Pseudonocardiales</taxon>
        <taxon>Pseudonocardiaceae</taxon>
        <taxon>Kibdelosporangium</taxon>
    </lineage>
</organism>
<dbReference type="PANTHER" id="PTHR42973:SF39">
    <property type="entry name" value="FAD-BINDING PCMH-TYPE DOMAIN-CONTAINING PROTEIN"/>
    <property type="match status" value="1"/>
</dbReference>
<comment type="caution">
    <text evidence="7">The sequence shown here is derived from an EMBL/GenBank/DDBJ whole genome shotgun (WGS) entry which is preliminary data.</text>
</comment>
<dbReference type="InterPro" id="IPR016167">
    <property type="entry name" value="FAD-bd_PCMH_sub1"/>
</dbReference>